<comment type="similarity">
    <text evidence="1">Belongs to the universal ribosomal protein uS17 family.</text>
</comment>
<dbReference type="Gene3D" id="3.90.1140.10">
    <property type="entry name" value="Cyclic phosphodiesterase"/>
    <property type="match status" value="1"/>
</dbReference>
<dbReference type="AlphaFoldDB" id="A0A1Q9DW10"/>
<dbReference type="Pfam" id="PF08975">
    <property type="entry name" value="2H-phosphodiest"/>
    <property type="match status" value="1"/>
</dbReference>
<evidence type="ECO:0000256" key="2">
    <source>
        <dbReference type="ARBA" id="ARBA00022980"/>
    </source>
</evidence>
<evidence type="ECO:0000313" key="7">
    <source>
        <dbReference type="EMBL" id="OLP99366.1"/>
    </source>
</evidence>
<protein>
    <submittedName>
        <fullName evidence="7">40S ribosomal protein S11</fullName>
    </submittedName>
</protein>
<feature type="domain" description="DUF1868" evidence="5">
    <location>
        <begin position="31"/>
        <end position="97"/>
    </location>
</feature>
<keyword evidence="8" id="KW-1185">Reference proteome</keyword>
<keyword evidence="2 7" id="KW-0689">Ribosomal protein</keyword>
<dbReference type="GO" id="GO:0022627">
    <property type="term" value="C:cytosolic small ribosomal subunit"/>
    <property type="evidence" value="ECO:0007669"/>
    <property type="project" value="TreeGrafter"/>
</dbReference>
<reference evidence="7 8" key="1">
    <citation type="submission" date="2016-02" db="EMBL/GenBank/DDBJ databases">
        <title>Genome analysis of coral dinoflagellate symbionts highlights evolutionary adaptations to a symbiotic lifestyle.</title>
        <authorList>
            <person name="Aranda M."/>
            <person name="Li Y."/>
            <person name="Liew Y.J."/>
            <person name="Baumgarten S."/>
            <person name="Simakov O."/>
            <person name="Wilson M."/>
            <person name="Piel J."/>
            <person name="Ashoor H."/>
            <person name="Bougouffa S."/>
            <person name="Bajic V.B."/>
            <person name="Ryu T."/>
            <person name="Ravasi T."/>
            <person name="Bayer T."/>
            <person name="Micklem G."/>
            <person name="Kim H."/>
            <person name="Bhak J."/>
            <person name="Lajeunesse T.C."/>
            <person name="Voolstra C.R."/>
        </authorList>
    </citation>
    <scope>NUCLEOTIDE SEQUENCE [LARGE SCALE GENOMIC DNA]</scope>
    <source>
        <strain evidence="7 8">CCMP2467</strain>
    </source>
</reference>
<gene>
    <name evidence="7" type="primary">rps11</name>
    <name evidence="7" type="ORF">AK812_SmicGene18114</name>
</gene>
<dbReference type="OrthoDB" id="421450at2759"/>
<sequence length="399" mass="43205">MPSDADSDVQSSQQPRCSQSGGDTGKRVHRKIDSNGAYLPFPGITVVCNASASAQAVLASLPGIVRAQPDLGRLMSPLPAESYHVTLLDVCCQYKLGLDDNAWQSFCAGPQWKEASSQAALADFVPRLKVAHVELGHGCLAVVLQPADPDTPSHPNQVPLGCQLAKLLNAKLQKHPWHMTLAYCPQPDLLASLDASAMESQRLAIEDELKKAFPDEIPFGKAEVCRYTLSSLPAPCLDKSIAKWTFRRGELGCPLEQAAGVLGDCSLLQRLWGPTCAGGPLPPGVLNAAVRFGHVRKVISEGNEKAFQKQDAVFIGSKRVTGKKTKKAARYWRSVGLGFATPKEAKEGNFVDKKCPFTGNVSIRGAVLKGMVISTKMKRTIVIRRNYLHYIKKLLGVEL</sequence>
<dbReference type="Pfam" id="PF16205">
    <property type="entry name" value="Ribosomal_S17_N"/>
    <property type="match status" value="1"/>
</dbReference>
<dbReference type="PANTHER" id="PTHR10744:SF9">
    <property type="entry name" value="40S RIBOSOMAL PROTEIN S11-RELATED"/>
    <property type="match status" value="1"/>
</dbReference>
<organism evidence="7 8">
    <name type="scientific">Symbiodinium microadriaticum</name>
    <name type="common">Dinoflagellate</name>
    <name type="synonym">Zooxanthella microadriatica</name>
    <dbReference type="NCBI Taxonomy" id="2951"/>
    <lineage>
        <taxon>Eukaryota</taxon>
        <taxon>Sar</taxon>
        <taxon>Alveolata</taxon>
        <taxon>Dinophyceae</taxon>
        <taxon>Suessiales</taxon>
        <taxon>Symbiodiniaceae</taxon>
        <taxon>Symbiodinium</taxon>
    </lineage>
</organism>
<evidence type="ECO:0000259" key="6">
    <source>
        <dbReference type="Pfam" id="PF16205"/>
    </source>
</evidence>
<dbReference type="InterPro" id="IPR032440">
    <property type="entry name" value="Ribosomal_uS17_N"/>
</dbReference>
<feature type="region of interest" description="Disordered" evidence="4">
    <location>
        <begin position="1"/>
        <end position="29"/>
    </location>
</feature>
<dbReference type="Proteomes" id="UP000186817">
    <property type="component" value="Unassembled WGS sequence"/>
</dbReference>
<dbReference type="SUPFAM" id="SSF50249">
    <property type="entry name" value="Nucleic acid-binding proteins"/>
    <property type="match status" value="1"/>
</dbReference>
<evidence type="ECO:0000259" key="5">
    <source>
        <dbReference type="Pfam" id="PF08975"/>
    </source>
</evidence>
<dbReference type="GO" id="GO:0003735">
    <property type="term" value="F:structural constituent of ribosome"/>
    <property type="evidence" value="ECO:0007669"/>
    <property type="project" value="InterPro"/>
</dbReference>
<comment type="caution">
    <text evidence="7">The sequence shown here is derived from an EMBL/GenBank/DDBJ whole genome shotgun (WGS) entry which is preliminary data.</text>
</comment>
<evidence type="ECO:0000256" key="3">
    <source>
        <dbReference type="ARBA" id="ARBA00023274"/>
    </source>
</evidence>
<feature type="domain" description="Small ribosomal subunit protein uS17 N-terminal" evidence="6">
    <location>
        <begin position="303"/>
        <end position="368"/>
    </location>
</feature>
<dbReference type="InterPro" id="IPR015069">
    <property type="entry name" value="2H-PEstase_DUF1868"/>
</dbReference>
<accession>A0A1Q9DW10</accession>
<name>A0A1Q9DW10_SYMMI</name>
<keyword evidence="3" id="KW-0687">Ribonucleoprotein</keyword>
<evidence type="ECO:0000256" key="4">
    <source>
        <dbReference type="SAM" id="MobiDB-lite"/>
    </source>
</evidence>
<dbReference type="EMBL" id="LSRX01000365">
    <property type="protein sequence ID" value="OLP99366.1"/>
    <property type="molecule type" value="Genomic_DNA"/>
</dbReference>
<dbReference type="InterPro" id="IPR000266">
    <property type="entry name" value="Ribosomal_uS17"/>
</dbReference>
<feature type="compositionally biased region" description="Low complexity" evidence="4">
    <location>
        <begin position="1"/>
        <end position="14"/>
    </location>
</feature>
<dbReference type="Gene3D" id="2.40.50.1000">
    <property type="match status" value="1"/>
</dbReference>
<proteinExistence type="inferred from homology"/>
<dbReference type="InterPro" id="IPR012340">
    <property type="entry name" value="NA-bd_OB-fold"/>
</dbReference>
<evidence type="ECO:0000256" key="1">
    <source>
        <dbReference type="ARBA" id="ARBA00010254"/>
    </source>
</evidence>
<dbReference type="GO" id="GO:0006412">
    <property type="term" value="P:translation"/>
    <property type="evidence" value="ECO:0007669"/>
    <property type="project" value="InterPro"/>
</dbReference>
<dbReference type="SUPFAM" id="SSF55144">
    <property type="entry name" value="LigT-like"/>
    <property type="match status" value="1"/>
</dbReference>
<dbReference type="PANTHER" id="PTHR10744">
    <property type="entry name" value="40S RIBOSOMAL PROTEIN S11 FAMILY MEMBER"/>
    <property type="match status" value="1"/>
</dbReference>
<evidence type="ECO:0000313" key="8">
    <source>
        <dbReference type="Proteomes" id="UP000186817"/>
    </source>
</evidence>
<dbReference type="InterPro" id="IPR009097">
    <property type="entry name" value="Cyclic_Pdiesterase"/>
</dbReference>